<proteinExistence type="predicted"/>
<dbReference type="InterPro" id="IPR011990">
    <property type="entry name" value="TPR-like_helical_dom_sf"/>
</dbReference>
<dbReference type="PROSITE" id="PS50005">
    <property type="entry name" value="TPR"/>
    <property type="match status" value="2"/>
</dbReference>
<dbReference type="Pfam" id="PF13181">
    <property type="entry name" value="TPR_8"/>
    <property type="match status" value="1"/>
</dbReference>
<keyword evidence="2" id="KW-0812">Transmembrane</keyword>
<feature type="repeat" description="TPR" evidence="1">
    <location>
        <begin position="159"/>
        <end position="192"/>
    </location>
</feature>
<dbReference type="Pfam" id="PF13174">
    <property type="entry name" value="TPR_6"/>
    <property type="match status" value="1"/>
</dbReference>
<accession>A0A6N4SWU8</accession>
<keyword evidence="1" id="KW-0802">TPR repeat</keyword>
<gene>
    <name evidence="3" type="ordered locus">CHU_3719</name>
</gene>
<dbReference type="EMBL" id="CP000383">
    <property type="protein sequence ID" value="ABG60952.1"/>
    <property type="molecule type" value="Genomic_DNA"/>
</dbReference>
<sequence length="213" mass="23849">MTAEQLIEKYKNPAIIGLGVIVALIAAFVFYKYNQSENNTVAQEEMYKAVFYFEQDSLELALKGDEAKGIRGLQEVADEYSGTKAGKLAAFYTGIIYLKQAKFQESIDYLEKFSSNEGILQARSWAAMGDAYSELNDLENAIKYYKKAADHKGNEQITPTYLMKLGLAYELNNNWKDASDAYDKIITDYPKSQDVADAKKYKAKAQAALSASE</sequence>
<dbReference type="Proteomes" id="UP000001822">
    <property type="component" value="Chromosome"/>
</dbReference>
<evidence type="ECO:0000313" key="3">
    <source>
        <dbReference type="EMBL" id="ABG60952.1"/>
    </source>
</evidence>
<evidence type="ECO:0000313" key="4">
    <source>
        <dbReference type="Proteomes" id="UP000001822"/>
    </source>
</evidence>
<dbReference type="KEGG" id="chu:CHU_3719"/>
<feature type="transmembrane region" description="Helical" evidence="2">
    <location>
        <begin position="12"/>
        <end position="31"/>
    </location>
</feature>
<dbReference type="SMART" id="SM00028">
    <property type="entry name" value="TPR"/>
    <property type="match status" value="2"/>
</dbReference>
<dbReference type="Gene3D" id="1.25.40.10">
    <property type="entry name" value="Tetratricopeptide repeat domain"/>
    <property type="match status" value="2"/>
</dbReference>
<keyword evidence="4" id="KW-1185">Reference proteome</keyword>
<dbReference type="AlphaFoldDB" id="A0A6N4SWU8"/>
<keyword evidence="2" id="KW-0472">Membrane</keyword>
<keyword evidence="2" id="KW-1133">Transmembrane helix</keyword>
<organism evidence="3 4">
    <name type="scientific">Cytophaga hutchinsonii (strain ATCC 33406 / DSM 1761 / CIP 103989 / NBRC 15051 / NCIMB 9469 / D465)</name>
    <dbReference type="NCBI Taxonomy" id="269798"/>
    <lineage>
        <taxon>Bacteria</taxon>
        <taxon>Pseudomonadati</taxon>
        <taxon>Bacteroidota</taxon>
        <taxon>Cytophagia</taxon>
        <taxon>Cytophagales</taxon>
        <taxon>Cytophagaceae</taxon>
        <taxon>Cytophaga</taxon>
    </lineage>
</organism>
<dbReference type="InterPro" id="IPR019734">
    <property type="entry name" value="TPR_rpt"/>
</dbReference>
<reference evidence="3 4" key="1">
    <citation type="journal article" date="2007" name="Appl. Environ. Microbiol.">
        <title>Genome sequence of the cellulolytic gliding bacterium Cytophaga hutchinsonii.</title>
        <authorList>
            <person name="Xie G."/>
            <person name="Bruce D.C."/>
            <person name="Challacombe J.F."/>
            <person name="Chertkov O."/>
            <person name="Detter J.C."/>
            <person name="Gilna P."/>
            <person name="Han C.S."/>
            <person name="Lucas S."/>
            <person name="Misra M."/>
            <person name="Myers G.L."/>
            <person name="Richardson P."/>
            <person name="Tapia R."/>
            <person name="Thayer N."/>
            <person name="Thompson L.S."/>
            <person name="Brettin T.S."/>
            <person name="Henrissat B."/>
            <person name="Wilson D.B."/>
            <person name="McBride M.J."/>
        </authorList>
    </citation>
    <scope>NUCLEOTIDE SEQUENCE [LARGE SCALE GENOMIC DNA]</scope>
    <source>
        <strain evidence="4">ATCC 33406 / DSM 1761 / CIP 103989 / NBRC 15051 / NCIMB 9469 / D465</strain>
    </source>
</reference>
<protein>
    <submittedName>
        <fullName evidence="3">TPR domain protein</fullName>
    </submittedName>
</protein>
<feature type="repeat" description="TPR" evidence="1">
    <location>
        <begin position="122"/>
        <end position="155"/>
    </location>
</feature>
<dbReference type="SUPFAM" id="SSF48452">
    <property type="entry name" value="TPR-like"/>
    <property type="match status" value="1"/>
</dbReference>
<name>A0A6N4SWU8_CYTH3</name>
<evidence type="ECO:0000256" key="1">
    <source>
        <dbReference type="PROSITE-ProRule" id="PRU00339"/>
    </source>
</evidence>
<evidence type="ECO:0000256" key="2">
    <source>
        <dbReference type="SAM" id="Phobius"/>
    </source>
</evidence>